<keyword evidence="2" id="KW-0812">Transmembrane</keyword>
<gene>
    <name evidence="4" type="ORF">ARMSODRAFT_964268</name>
</gene>
<evidence type="ECO:0000313" key="4">
    <source>
        <dbReference type="EMBL" id="PBK62248.1"/>
    </source>
</evidence>
<accession>A0A2H3B877</accession>
<evidence type="ECO:0000256" key="3">
    <source>
        <dbReference type="SAM" id="SignalP"/>
    </source>
</evidence>
<evidence type="ECO:0000256" key="1">
    <source>
        <dbReference type="SAM" id="MobiDB-lite"/>
    </source>
</evidence>
<protein>
    <recommendedName>
        <fullName evidence="6">Mid2 domain-containing protein</fullName>
    </recommendedName>
</protein>
<feature type="signal peptide" evidence="3">
    <location>
        <begin position="1"/>
        <end position="17"/>
    </location>
</feature>
<evidence type="ECO:0000313" key="5">
    <source>
        <dbReference type="Proteomes" id="UP000218334"/>
    </source>
</evidence>
<keyword evidence="3" id="KW-0732">Signal</keyword>
<dbReference type="EMBL" id="KZ293468">
    <property type="protein sequence ID" value="PBK62248.1"/>
    <property type="molecule type" value="Genomic_DNA"/>
</dbReference>
<evidence type="ECO:0008006" key="6">
    <source>
        <dbReference type="Google" id="ProtNLM"/>
    </source>
</evidence>
<dbReference type="AlphaFoldDB" id="A0A2H3B877"/>
<sequence>MLLFLCTLPFFVSVASASHIIRFFNYCGFGTPTIVTHSSRTTLDGGTTFSSNNDDDGSCGNDGTKCTTVDVDLTVPEASISRYSCANNSIYFAQCYSSNCAPTPISCNSFDSQLIITFCPLGTPEITKPDDSSTLIRKLIAPIIIIIILIIALVGTILFLRRKNRRVRMDTDTEASPRIPVSRESNSPLPQRPERASILTVPSHQSTRVASTISKESWQDFKSGSYFVKLYPTESEMSAFED</sequence>
<feature type="region of interest" description="Disordered" evidence="1">
    <location>
        <begin position="170"/>
        <end position="198"/>
    </location>
</feature>
<proteinExistence type="predicted"/>
<name>A0A2H3B877_9AGAR</name>
<organism evidence="4 5">
    <name type="scientific">Armillaria solidipes</name>
    <dbReference type="NCBI Taxonomy" id="1076256"/>
    <lineage>
        <taxon>Eukaryota</taxon>
        <taxon>Fungi</taxon>
        <taxon>Dikarya</taxon>
        <taxon>Basidiomycota</taxon>
        <taxon>Agaricomycotina</taxon>
        <taxon>Agaricomycetes</taxon>
        <taxon>Agaricomycetidae</taxon>
        <taxon>Agaricales</taxon>
        <taxon>Marasmiineae</taxon>
        <taxon>Physalacriaceae</taxon>
        <taxon>Armillaria</taxon>
    </lineage>
</organism>
<keyword evidence="2" id="KW-1133">Transmembrane helix</keyword>
<feature type="transmembrane region" description="Helical" evidence="2">
    <location>
        <begin position="139"/>
        <end position="160"/>
    </location>
</feature>
<reference evidence="5" key="1">
    <citation type="journal article" date="2017" name="Nat. Ecol. Evol.">
        <title>Genome expansion and lineage-specific genetic innovations in the forest pathogenic fungi Armillaria.</title>
        <authorList>
            <person name="Sipos G."/>
            <person name="Prasanna A.N."/>
            <person name="Walter M.C."/>
            <person name="O'Connor E."/>
            <person name="Balint B."/>
            <person name="Krizsan K."/>
            <person name="Kiss B."/>
            <person name="Hess J."/>
            <person name="Varga T."/>
            <person name="Slot J."/>
            <person name="Riley R."/>
            <person name="Boka B."/>
            <person name="Rigling D."/>
            <person name="Barry K."/>
            <person name="Lee J."/>
            <person name="Mihaltcheva S."/>
            <person name="LaButti K."/>
            <person name="Lipzen A."/>
            <person name="Waldron R."/>
            <person name="Moloney N.M."/>
            <person name="Sperisen C."/>
            <person name="Kredics L."/>
            <person name="Vagvoelgyi C."/>
            <person name="Patrignani A."/>
            <person name="Fitzpatrick D."/>
            <person name="Nagy I."/>
            <person name="Doyle S."/>
            <person name="Anderson J.B."/>
            <person name="Grigoriev I.V."/>
            <person name="Gueldener U."/>
            <person name="Muensterkoetter M."/>
            <person name="Nagy L.G."/>
        </authorList>
    </citation>
    <scope>NUCLEOTIDE SEQUENCE [LARGE SCALE GENOMIC DNA]</scope>
    <source>
        <strain evidence="5">28-4</strain>
    </source>
</reference>
<evidence type="ECO:0000256" key="2">
    <source>
        <dbReference type="SAM" id="Phobius"/>
    </source>
</evidence>
<keyword evidence="2" id="KW-0472">Membrane</keyword>
<dbReference type="Proteomes" id="UP000218334">
    <property type="component" value="Unassembled WGS sequence"/>
</dbReference>
<keyword evidence="5" id="KW-1185">Reference proteome</keyword>
<feature type="chain" id="PRO_5013668864" description="Mid2 domain-containing protein" evidence="3">
    <location>
        <begin position="18"/>
        <end position="242"/>
    </location>
</feature>
<dbReference type="STRING" id="1076256.A0A2H3B877"/>